<protein>
    <submittedName>
        <fullName evidence="1">Uncharacterized protein</fullName>
    </submittedName>
</protein>
<keyword evidence="3" id="KW-1185">Reference proteome</keyword>
<accession>A0A845AP28</accession>
<dbReference type="AlphaFoldDB" id="A0A845AP28"/>
<evidence type="ECO:0000313" key="1">
    <source>
        <dbReference type="EMBL" id="MXP30256.1"/>
    </source>
</evidence>
<dbReference type="EMBL" id="WTYE01000001">
    <property type="protein sequence ID" value="MXP30256.1"/>
    <property type="molecule type" value="Genomic_DNA"/>
</dbReference>
<name>A0A845AP28_9SPHN</name>
<dbReference type="EMBL" id="WTYE01000001">
    <property type="protein sequence ID" value="MXP33016.1"/>
    <property type="molecule type" value="Genomic_DNA"/>
</dbReference>
<dbReference type="Proteomes" id="UP000446786">
    <property type="component" value="Unassembled WGS sequence"/>
</dbReference>
<evidence type="ECO:0000313" key="2">
    <source>
        <dbReference type="EMBL" id="MXP33016.1"/>
    </source>
</evidence>
<gene>
    <name evidence="1" type="ORF">GRI94_00295</name>
    <name evidence="2" type="ORF">GRI94_14385</name>
</gene>
<reference evidence="1 3" key="1">
    <citation type="submission" date="2019-12" db="EMBL/GenBank/DDBJ databases">
        <title>Genomic-based taxomic classification of the family Erythrobacteraceae.</title>
        <authorList>
            <person name="Xu L."/>
        </authorList>
    </citation>
    <scope>NUCLEOTIDE SEQUENCE [LARGE SCALE GENOMIC DNA]</scope>
    <source>
        <strain evidence="1 3">JCM 16677</strain>
    </source>
</reference>
<dbReference type="RefSeq" id="WP_160777822.1">
    <property type="nucleotide sequence ID" value="NZ_BAAAZF010000001.1"/>
</dbReference>
<organism evidence="1 3">
    <name type="scientific">Parerythrobacter jejuensis</name>
    <dbReference type="NCBI Taxonomy" id="795812"/>
    <lineage>
        <taxon>Bacteria</taxon>
        <taxon>Pseudomonadati</taxon>
        <taxon>Pseudomonadota</taxon>
        <taxon>Alphaproteobacteria</taxon>
        <taxon>Sphingomonadales</taxon>
        <taxon>Erythrobacteraceae</taxon>
        <taxon>Parerythrobacter</taxon>
    </lineage>
</organism>
<comment type="caution">
    <text evidence="1">The sequence shown here is derived from an EMBL/GenBank/DDBJ whole genome shotgun (WGS) entry which is preliminary data.</text>
</comment>
<proteinExistence type="predicted"/>
<sequence length="119" mass="13532">MIDGLSCEARAILDRARAREEVLNRLSVEIGKLLEAHEIPFERIFCSATYDDKLAVLIFFSSVLPYSDTRKSAIGELTSPTLMEYQDTLGLDGSQVEFSNDLIVKNRYGGDYDRWYVDN</sequence>
<evidence type="ECO:0000313" key="3">
    <source>
        <dbReference type="Proteomes" id="UP000446786"/>
    </source>
</evidence>